<dbReference type="HOGENOM" id="CLU_212687_0_0_9"/>
<dbReference type="Proteomes" id="UP000002166">
    <property type="component" value="Chromosome"/>
</dbReference>
<gene>
    <name evidence="1" type="ordered locus">LCK_00097</name>
</gene>
<keyword evidence="2" id="KW-1185">Reference proteome</keyword>
<dbReference type="KEGG" id="lci:LCK_00097"/>
<evidence type="ECO:0000313" key="1">
    <source>
        <dbReference type="EMBL" id="ACA81930.1"/>
    </source>
</evidence>
<dbReference type="AlphaFoldDB" id="B1MWK8"/>
<dbReference type="EMBL" id="DQ489736">
    <property type="protein sequence ID" value="ACA81930.1"/>
    <property type="molecule type" value="Genomic_DNA"/>
</dbReference>
<dbReference type="RefSeq" id="WP_004906206.1">
    <property type="nucleotide sequence ID" value="NC_010471.1"/>
</dbReference>
<name>B1MWK8_LEUCK</name>
<sequence>MRTKIITNWWSTQLLADQINAALSDLEASGYEIINVQYTSPFFVYTAMIVYK</sequence>
<proteinExistence type="predicted"/>
<evidence type="ECO:0000313" key="2">
    <source>
        <dbReference type="Proteomes" id="UP000002166"/>
    </source>
</evidence>
<dbReference type="eggNOG" id="ENOG5031GA7">
    <property type="taxonomic scope" value="Bacteria"/>
</dbReference>
<organism evidence="1 2">
    <name type="scientific">Leuconostoc citreum (strain KM20)</name>
    <dbReference type="NCBI Taxonomy" id="349519"/>
    <lineage>
        <taxon>Bacteria</taxon>
        <taxon>Bacillati</taxon>
        <taxon>Bacillota</taxon>
        <taxon>Bacilli</taxon>
        <taxon>Lactobacillales</taxon>
        <taxon>Lactobacillaceae</taxon>
        <taxon>Leuconostoc</taxon>
    </lineage>
</organism>
<reference evidence="1 2" key="1">
    <citation type="journal article" date="2008" name="J. Bacteriol.">
        <title>Complete genome sequence of Leuconostoc citreum KM20.</title>
        <authorList>
            <person name="Kim J.F."/>
            <person name="Jeong H."/>
            <person name="Lee J.-S."/>
            <person name="Choi S.-H."/>
            <person name="Ha M."/>
            <person name="Hur C.-G."/>
            <person name="Kim J.-S."/>
            <person name="Lee S."/>
            <person name="Park H.-S."/>
            <person name="Park Y.-H."/>
            <person name="Oh T.K."/>
        </authorList>
    </citation>
    <scope>NUCLEOTIDE SEQUENCE [LARGE SCALE GENOMIC DNA]</scope>
    <source>
        <strain evidence="1 2">KM20</strain>
    </source>
</reference>
<protein>
    <submittedName>
        <fullName evidence="1">Uncharacterized protein</fullName>
    </submittedName>
</protein>
<accession>B1MWK8</accession>